<organism evidence="2">
    <name type="scientific">marine metagenome</name>
    <dbReference type="NCBI Taxonomy" id="408172"/>
    <lineage>
        <taxon>unclassified sequences</taxon>
        <taxon>metagenomes</taxon>
        <taxon>ecological metagenomes</taxon>
    </lineage>
</organism>
<dbReference type="Gene3D" id="2.60.120.620">
    <property type="entry name" value="q2cbj1_9rhob like domain"/>
    <property type="match status" value="1"/>
</dbReference>
<sequence>MPHLGEQINQEKASSPTNSSTLSFVNAPYSPDELAQLLRDFRTNGYCILPDVFTIPTVAPFRRRVLAAATAASGAGDDIYHHPASVHLAMYFQGMEEALAPTQIVPGSHRNMSLYPTTVVAAKGHQQASQCPIKSFVIRAQDCVVWDQRCWHRRAPFSPRFAGDMRLLAIYGFNTIQQYPHWPATEMEMPLALAHAWANAESPEDAAYWGG</sequence>
<evidence type="ECO:0000256" key="1">
    <source>
        <dbReference type="SAM" id="MobiDB-lite"/>
    </source>
</evidence>
<reference evidence="2" key="1">
    <citation type="submission" date="2018-05" db="EMBL/GenBank/DDBJ databases">
        <authorList>
            <person name="Lanie J.A."/>
            <person name="Ng W.-L."/>
            <person name="Kazmierczak K.M."/>
            <person name="Andrzejewski T.M."/>
            <person name="Davidsen T.M."/>
            <person name="Wayne K.J."/>
            <person name="Tettelin H."/>
            <person name="Glass J.I."/>
            <person name="Rusch D."/>
            <person name="Podicherti R."/>
            <person name="Tsui H.-C.T."/>
            <person name="Winkler M.E."/>
        </authorList>
    </citation>
    <scope>NUCLEOTIDE SEQUENCE</scope>
</reference>
<dbReference type="SUPFAM" id="SSF51197">
    <property type="entry name" value="Clavaminate synthase-like"/>
    <property type="match status" value="1"/>
</dbReference>
<name>A0A382IXJ4_9ZZZZ</name>
<accession>A0A382IXJ4</accession>
<evidence type="ECO:0000313" key="2">
    <source>
        <dbReference type="EMBL" id="SVC04248.1"/>
    </source>
</evidence>
<dbReference type="EMBL" id="UINC01070249">
    <property type="protein sequence ID" value="SVC04248.1"/>
    <property type="molecule type" value="Genomic_DNA"/>
</dbReference>
<evidence type="ECO:0008006" key="3">
    <source>
        <dbReference type="Google" id="ProtNLM"/>
    </source>
</evidence>
<gene>
    <name evidence="2" type="ORF">METZ01_LOCUS257102</name>
</gene>
<proteinExistence type="predicted"/>
<dbReference type="Pfam" id="PF05721">
    <property type="entry name" value="PhyH"/>
    <property type="match status" value="1"/>
</dbReference>
<protein>
    <recommendedName>
        <fullName evidence="3">Phytanoyl-CoA dioxygenase</fullName>
    </recommendedName>
</protein>
<feature type="non-terminal residue" evidence="2">
    <location>
        <position position="211"/>
    </location>
</feature>
<feature type="compositionally biased region" description="Polar residues" evidence="1">
    <location>
        <begin position="7"/>
        <end position="22"/>
    </location>
</feature>
<dbReference type="InterPro" id="IPR008775">
    <property type="entry name" value="Phytyl_CoA_dOase-like"/>
</dbReference>
<feature type="region of interest" description="Disordered" evidence="1">
    <location>
        <begin position="1"/>
        <end position="22"/>
    </location>
</feature>
<dbReference type="AlphaFoldDB" id="A0A382IXJ4"/>